<evidence type="ECO:0000256" key="3">
    <source>
        <dbReference type="ARBA" id="ARBA00023015"/>
    </source>
</evidence>
<dbReference type="Gene3D" id="6.10.250.690">
    <property type="match status" value="1"/>
</dbReference>
<dbReference type="SUPFAM" id="SSF52172">
    <property type="entry name" value="CheY-like"/>
    <property type="match status" value="1"/>
</dbReference>
<reference evidence="10 11" key="1">
    <citation type="submission" date="2016-01" db="EMBL/GenBank/DDBJ databases">
        <title>High potential of lignocellulose degradation of a new Verrucomicrobia species.</title>
        <authorList>
            <person name="Wang Y."/>
            <person name="Shi Y."/>
            <person name="Qiu Z."/>
            <person name="Liu S."/>
            <person name="Yang H."/>
        </authorList>
    </citation>
    <scope>NUCLEOTIDE SEQUENCE [LARGE SCALE GENOMIC DNA]</scope>
    <source>
        <strain evidence="10 11">TSB47</strain>
    </source>
</reference>
<dbReference type="PANTHER" id="PTHR48111:SF22">
    <property type="entry name" value="REGULATOR OF RPOS"/>
    <property type="match status" value="1"/>
</dbReference>
<dbReference type="SMART" id="SM00862">
    <property type="entry name" value="Trans_reg_C"/>
    <property type="match status" value="1"/>
</dbReference>
<sequence>MKILVIEDDPFLLRTVTRTLREKGYAVDSAQEGESGLFKAEGSDYDLILLDVLLPKLDGWSILKRLRETKKTPVLMLTARDALPDRVRGLDGGADDYLTKPFEFDELLARIRAVIRRHASHAQSEIQIADVVINIPKRTVISGGEAVSLTPREYALLEFLALRRGQLVTRAMLYEHIFDETEEPMSNLIDVHVSNLRKKLGRDLIVTRRGHGFYVE</sequence>
<evidence type="ECO:0000256" key="4">
    <source>
        <dbReference type="ARBA" id="ARBA00023125"/>
    </source>
</evidence>
<dbReference type="Pfam" id="PF00486">
    <property type="entry name" value="Trans_reg_C"/>
    <property type="match status" value="1"/>
</dbReference>
<dbReference type="InterPro" id="IPR001867">
    <property type="entry name" value="OmpR/PhoB-type_DNA-bd"/>
</dbReference>
<dbReference type="EMBL" id="LRRQ01000113">
    <property type="protein sequence ID" value="OAM88973.1"/>
    <property type="molecule type" value="Genomic_DNA"/>
</dbReference>
<evidence type="ECO:0000313" key="10">
    <source>
        <dbReference type="EMBL" id="OAM88973.1"/>
    </source>
</evidence>
<dbReference type="GO" id="GO:0000156">
    <property type="term" value="F:phosphorelay response regulator activity"/>
    <property type="evidence" value="ECO:0007669"/>
    <property type="project" value="TreeGrafter"/>
</dbReference>
<dbReference type="GO" id="GO:0000976">
    <property type="term" value="F:transcription cis-regulatory region binding"/>
    <property type="evidence" value="ECO:0007669"/>
    <property type="project" value="TreeGrafter"/>
</dbReference>
<dbReference type="InterPro" id="IPR039420">
    <property type="entry name" value="WalR-like"/>
</dbReference>
<dbReference type="GO" id="GO:0006355">
    <property type="term" value="P:regulation of DNA-templated transcription"/>
    <property type="evidence" value="ECO:0007669"/>
    <property type="project" value="InterPro"/>
</dbReference>
<dbReference type="PANTHER" id="PTHR48111">
    <property type="entry name" value="REGULATOR OF RPOS"/>
    <property type="match status" value="1"/>
</dbReference>
<keyword evidence="2" id="KW-0902">Two-component regulatory system</keyword>
<keyword evidence="11" id="KW-1185">Reference proteome</keyword>
<dbReference type="GO" id="GO:0005829">
    <property type="term" value="C:cytosol"/>
    <property type="evidence" value="ECO:0007669"/>
    <property type="project" value="TreeGrafter"/>
</dbReference>
<gene>
    <name evidence="10" type="ORF">AW736_09345</name>
</gene>
<dbReference type="Pfam" id="PF00072">
    <property type="entry name" value="Response_reg"/>
    <property type="match status" value="1"/>
</dbReference>
<dbReference type="InterPro" id="IPR036388">
    <property type="entry name" value="WH-like_DNA-bd_sf"/>
</dbReference>
<keyword evidence="4 7" id="KW-0238">DNA-binding</keyword>
<organism evidence="10 11">
    <name type="scientific">Termitidicoccus mucosus</name>
    <dbReference type="NCBI Taxonomy" id="1184151"/>
    <lineage>
        <taxon>Bacteria</taxon>
        <taxon>Pseudomonadati</taxon>
        <taxon>Verrucomicrobiota</taxon>
        <taxon>Opitutia</taxon>
        <taxon>Opitutales</taxon>
        <taxon>Opitutaceae</taxon>
        <taxon>Termitidicoccus</taxon>
    </lineage>
</organism>
<dbReference type="InterPro" id="IPR011006">
    <property type="entry name" value="CheY-like_superfamily"/>
</dbReference>
<evidence type="ECO:0000256" key="6">
    <source>
        <dbReference type="PROSITE-ProRule" id="PRU00169"/>
    </source>
</evidence>
<feature type="domain" description="Response regulatory" evidence="8">
    <location>
        <begin position="2"/>
        <end position="115"/>
    </location>
</feature>
<evidence type="ECO:0000259" key="9">
    <source>
        <dbReference type="PROSITE" id="PS51755"/>
    </source>
</evidence>
<evidence type="ECO:0000256" key="7">
    <source>
        <dbReference type="PROSITE-ProRule" id="PRU01091"/>
    </source>
</evidence>
<dbReference type="CDD" id="cd00383">
    <property type="entry name" value="trans_reg_C"/>
    <property type="match status" value="1"/>
</dbReference>
<dbReference type="GO" id="GO:0032993">
    <property type="term" value="C:protein-DNA complex"/>
    <property type="evidence" value="ECO:0007669"/>
    <property type="project" value="TreeGrafter"/>
</dbReference>
<keyword evidence="1 6" id="KW-0597">Phosphoprotein</keyword>
<evidence type="ECO:0000259" key="8">
    <source>
        <dbReference type="PROSITE" id="PS50110"/>
    </source>
</evidence>
<dbReference type="PROSITE" id="PS51755">
    <property type="entry name" value="OMPR_PHOB"/>
    <property type="match status" value="1"/>
</dbReference>
<comment type="caution">
    <text evidence="10">The sequence shown here is derived from an EMBL/GenBank/DDBJ whole genome shotgun (WGS) entry which is preliminary data.</text>
</comment>
<dbReference type="SMART" id="SM00448">
    <property type="entry name" value="REC"/>
    <property type="match status" value="1"/>
</dbReference>
<accession>A0A178IG22</accession>
<dbReference type="AlphaFoldDB" id="A0A178IG22"/>
<dbReference type="Gene3D" id="1.10.10.10">
    <property type="entry name" value="Winged helix-like DNA-binding domain superfamily/Winged helix DNA-binding domain"/>
    <property type="match status" value="1"/>
</dbReference>
<evidence type="ECO:0000256" key="2">
    <source>
        <dbReference type="ARBA" id="ARBA00023012"/>
    </source>
</evidence>
<dbReference type="OrthoDB" id="9790454at2"/>
<protein>
    <submittedName>
        <fullName evidence="10">Two-component system response regulator</fullName>
    </submittedName>
</protein>
<dbReference type="STRING" id="1184151.AW736_09345"/>
<keyword evidence="3" id="KW-0805">Transcription regulation</keyword>
<evidence type="ECO:0000313" key="11">
    <source>
        <dbReference type="Proteomes" id="UP000078486"/>
    </source>
</evidence>
<feature type="domain" description="OmpR/PhoB-type" evidence="9">
    <location>
        <begin position="123"/>
        <end position="216"/>
    </location>
</feature>
<dbReference type="PROSITE" id="PS50110">
    <property type="entry name" value="RESPONSE_REGULATORY"/>
    <property type="match status" value="1"/>
</dbReference>
<dbReference type="RefSeq" id="WP_068770031.1">
    <property type="nucleotide sequence ID" value="NZ_CP109796.1"/>
</dbReference>
<feature type="DNA-binding region" description="OmpR/PhoB-type" evidence="7">
    <location>
        <begin position="123"/>
        <end position="216"/>
    </location>
</feature>
<keyword evidence="5" id="KW-0804">Transcription</keyword>
<evidence type="ECO:0000256" key="1">
    <source>
        <dbReference type="ARBA" id="ARBA00022553"/>
    </source>
</evidence>
<dbReference type="Gene3D" id="3.40.50.2300">
    <property type="match status" value="1"/>
</dbReference>
<feature type="modified residue" description="4-aspartylphosphate" evidence="6">
    <location>
        <position position="51"/>
    </location>
</feature>
<evidence type="ECO:0000256" key="5">
    <source>
        <dbReference type="ARBA" id="ARBA00023163"/>
    </source>
</evidence>
<proteinExistence type="predicted"/>
<dbReference type="FunFam" id="3.40.50.2300:FF:000001">
    <property type="entry name" value="DNA-binding response regulator PhoB"/>
    <property type="match status" value="1"/>
</dbReference>
<dbReference type="InterPro" id="IPR001789">
    <property type="entry name" value="Sig_transdc_resp-reg_receiver"/>
</dbReference>
<dbReference type="Proteomes" id="UP000078486">
    <property type="component" value="Unassembled WGS sequence"/>
</dbReference>
<name>A0A178IG22_9BACT</name>